<dbReference type="InterPro" id="IPR038085">
    <property type="entry name" value="Rnp2-like_sf"/>
</dbReference>
<dbReference type="Gene3D" id="3.30.70.3250">
    <property type="entry name" value="Ribonuclease P, Pop5 subunit"/>
    <property type="match status" value="1"/>
</dbReference>
<dbReference type="GO" id="GO:0033204">
    <property type="term" value="F:ribonuclease P RNA binding"/>
    <property type="evidence" value="ECO:0007669"/>
    <property type="project" value="InterPro"/>
</dbReference>
<gene>
    <name evidence="6" type="ORF">ASPGLDRAFT_116988</name>
</gene>
<dbReference type="OrthoDB" id="24745at2759"/>
<keyword evidence="3 5" id="KW-0819">tRNA processing</keyword>
<dbReference type="GO" id="GO:0004526">
    <property type="term" value="F:ribonuclease P activity"/>
    <property type="evidence" value="ECO:0007669"/>
    <property type="project" value="UniProtKB-EC"/>
</dbReference>
<dbReference type="EC" id="3.1.26.5" evidence="5"/>
<dbReference type="GO" id="GO:0005730">
    <property type="term" value="C:nucleolus"/>
    <property type="evidence" value="ECO:0007669"/>
    <property type="project" value="TreeGrafter"/>
</dbReference>
<keyword evidence="7" id="KW-1185">Reference proteome</keyword>
<evidence type="ECO:0000313" key="7">
    <source>
        <dbReference type="Proteomes" id="UP000184300"/>
    </source>
</evidence>
<dbReference type="GO" id="GO:0001682">
    <property type="term" value="P:tRNA 5'-leader removal"/>
    <property type="evidence" value="ECO:0007669"/>
    <property type="project" value="InterPro"/>
</dbReference>
<dbReference type="RefSeq" id="XP_022404990.1">
    <property type="nucleotide sequence ID" value="XM_022539826.1"/>
</dbReference>
<comment type="similarity">
    <text evidence="2 5">Belongs to the eukaryotic/archaeal RNase P protein component 2 family.</text>
</comment>
<dbReference type="VEuPathDB" id="FungiDB:ASPGLDRAFT_116988"/>
<evidence type="ECO:0000256" key="3">
    <source>
        <dbReference type="ARBA" id="ARBA00022694"/>
    </source>
</evidence>
<comment type="catalytic activity">
    <reaction evidence="5">
        <text>Endonucleolytic cleavage of RNA, removing 5'-extranucleotides from tRNA precursor.</text>
        <dbReference type="EC" id="3.1.26.5"/>
    </reaction>
</comment>
<evidence type="ECO:0000313" key="6">
    <source>
        <dbReference type="EMBL" id="OJJ88314.1"/>
    </source>
</evidence>
<keyword evidence="4" id="KW-0539">Nucleus</keyword>
<protein>
    <recommendedName>
        <fullName evidence="5">Ribonuclease P/MRP protein subunit POP5</fullName>
        <ecNumber evidence="5">3.1.26.5</ecNumber>
    </recommendedName>
</protein>
<dbReference type="Pfam" id="PF01900">
    <property type="entry name" value="RNase_P_Rpp14"/>
    <property type="match status" value="1"/>
</dbReference>
<dbReference type="GO" id="GO:0030681">
    <property type="term" value="C:multimeric ribonuclease P complex"/>
    <property type="evidence" value="ECO:0007669"/>
    <property type="project" value="TreeGrafter"/>
</dbReference>
<dbReference type="PANTHER" id="PTHR15441:SF2">
    <property type="entry name" value="RIBONUCLEASE P_MRP PROTEIN SUBUNIT POP5"/>
    <property type="match status" value="1"/>
</dbReference>
<dbReference type="PIRSF" id="PIRSF023803">
    <property type="entry name" value="Ribonuclease_P_prd"/>
    <property type="match status" value="1"/>
</dbReference>
<evidence type="ECO:0000256" key="1">
    <source>
        <dbReference type="ARBA" id="ARBA00004123"/>
    </source>
</evidence>
<accession>A0A1L9VWM5</accession>
<evidence type="ECO:0000256" key="5">
    <source>
        <dbReference type="PIRNR" id="PIRNR023803"/>
    </source>
</evidence>
<proteinExistence type="inferred from homology"/>
<dbReference type="AlphaFoldDB" id="A0A1L9VWM5"/>
<reference evidence="7" key="1">
    <citation type="journal article" date="2017" name="Genome Biol.">
        <title>Comparative genomics reveals high biological diversity and specific adaptations in the industrially and medically important fungal genus Aspergillus.</title>
        <authorList>
            <person name="de Vries R.P."/>
            <person name="Riley R."/>
            <person name="Wiebenga A."/>
            <person name="Aguilar-Osorio G."/>
            <person name="Amillis S."/>
            <person name="Uchima C.A."/>
            <person name="Anderluh G."/>
            <person name="Asadollahi M."/>
            <person name="Askin M."/>
            <person name="Barry K."/>
            <person name="Battaglia E."/>
            <person name="Bayram O."/>
            <person name="Benocci T."/>
            <person name="Braus-Stromeyer S.A."/>
            <person name="Caldana C."/>
            <person name="Canovas D."/>
            <person name="Cerqueira G.C."/>
            <person name="Chen F."/>
            <person name="Chen W."/>
            <person name="Choi C."/>
            <person name="Clum A."/>
            <person name="Dos Santos R.A."/>
            <person name="Damasio A.R."/>
            <person name="Diallinas G."/>
            <person name="Emri T."/>
            <person name="Fekete E."/>
            <person name="Flipphi M."/>
            <person name="Freyberg S."/>
            <person name="Gallo A."/>
            <person name="Gournas C."/>
            <person name="Habgood R."/>
            <person name="Hainaut M."/>
            <person name="Harispe M.L."/>
            <person name="Henrissat B."/>
            <person name="Hilden K.S."/>
            <person name="Hope R."/>
            <person name="Hossain A."/>
            <person name="Karabika E."/>
            <person name="Karaffa L."/>
            <person name="Karanyi Z."/>
            <person name="Krasevec N."/>
            <person name="Kuo A."/>
            <person name="Kusch H."/>
            <person name="LaButti K."/>
            <person name="Lagendijk E.L."/>
            <person name="Lapidus A."/>
            <person name="Levasseur A."/>
            <person name="Lindquist E."/>
            <person name="Lipzen A."/>
            <person name="Logrieco A.F."/>
            <person name="MacCabe A."/>
            <person name="Maekelae M.R."/>
            <person name="Malavazi I."/>
            <person name="Melin P."/>
            <person name="Meyer V."/>
            <person name="Mielnichuk N."/>
            <person name="Miskei M."/>
            <person name="Molnar A.P."/>
            <person name="Mule G."/>
            <person name="Ngan C.Y."/>
            <person name="Orejas M."/>
            <person name="Orosz E."/>
            <person name="Ouedraogo J.P."/>
            <person name="Overkamp K.M."/>
            <person name="Park H.-S."/>
            <person name="Perrone G."/>
            <person name="Piumi F."/>
            <person name="Punt P.J."/>
            <person name="Ram A.F."/>
            <person name="Ramon A."/>
            <person name="Rauscher S."/>
            <person name="Record E."/>
            <person name="Riano-Pachon D.M."/>
            <person name="Robert V."/>
            <person name="Roehrig J."/>
            <person name="Ruller R."/>
            <person name="Salamov A."/>
            <person name="Salih N.S."/>
            <person name="Samson R.A."/>
            <person name="Sandor E."/>
            <person name="Sanguinetti M."/>
            <person name="Schuetze T."/>
            <person name="Sepcic K."/>
            <person name="Shelest E."/>
            <person name="Sherlock G."/>
            <person name="Sophianopoulou V."/>
            <person name="Squina F.M."/>
            <person name="Sun H."/>
            <person name="Susca A."/>
            <person name="Todd R.B."/>
            <person name="Tsang A."/>
            <person name="Unkles S.E."/>
            <person name="van de Wiele N."/>
            <person name="van Rossen-Uffink D."/>
            <person name="Oliveira J.V."/>
            <person name="Vesth T.C."/>
            <person name="Visser J."/>
            <person name="Yu J.-H."/>
            <person name="Zhou M."/>
            <person name="Andersen M.R."/>
            <person name="Archer D.B."/>
            <person name="Baker S.E."/>
            <person name="Benoit I."/>
            <person name="Brakhage A.A."/>
            <person name="Braus G.H."/>
            <person name="Fischer R."/>
            <person name="Frisvad J.C."/>
            <person name="Goldman G.H."/>
            <person name="Houbraken J."/>
            <person name="Oakley B."/>
            <person name="Pocsi I."/>
            <person name="Scazzocchio C."/>
            <person name="Seiboth B."/>
            <person name="vanKuyk P.A."/>
            <person name="Wortman J."/>
            <person name="Dyer P.S."/>
            <person name="Grigoriev I.V."/>
        </authorList>
    </citation>
    <scope>NUCLEOTIDE SEQUENCE [LARGE SCALE GENOMIC DNA]</scope>
    <source>
        <strain evidence="7">CBS 516.65</strain>
    </source>
</reference>
<dbReference type="PANTHER" id="PTHR15441">
    <property type="entry name" value="RIBONUCLEASE P PROTEIN SUBUNIT P14"/>
    <property type="match status" value="1"/>
</dbReference>
<evidence type="ECO:0000256" key="2">
    <source>
        <dbReference type="ARBA" id="ARBA00010800"/>
    </source>
</evidence>
<organism evidence="6 7">
    <name type="scientific">Aspergillus glaucus CBS 516.65</name>
    <dbReference type="NCBI Taxonomy" id="1160497"/>
    <lineage>
        <taxon>Eukaryota</taxon>
        <taxon>Fungi</taxon>
        <taxon>Dikarya</taxon>
        <taxon>Ascomycota</taxon>
        <taxon>Pezizomycotina</taxon>
        <taxon>Eurotiomycetes</taxon>
        <taxon>Eurotiomycetidae</taxon>
        <taxon>Eurotiales</taxon>
        <taxon>Aspergillaceae</taxon>
        <taxon>Aspergillus</taxon>
        <taxon>Aspergillus subgen. Aspergillus</taxon>
    </lineage>
</organism>
<comment type="function">
    <text evidence="5">Component of ribonuclease P, a protein complex that generates mature tRNA molecules by cleaving their 5'-ends.</text>
</comment>
<sequence length="196" mass="21343">MVRLKQRYLLLDILYPDPSSWPKSIPDDANPEANNHLRIHSPTADTLSPGLLAKLIREQVSELFGDWGVGRLGGSNAGGVSVKYLSPATSTAIIRCPRASYRLVWTAITHLSHVPEYTPGSGYAGKRAGAMNRPCVFRVIRVSGTMRKAEEEAIRRGRREVARVRGVKEGVVLGGLFGAGVEDVDMDDDDNGDDSD</sequence>
<dbReference type="InterPro" id="IPR016819">
    <property type="entry name" value="RNase_P/MRP_POP5"/>
</dbReference>
<comment type="subcellular location">
    <subcellularLocation>
        <location evidence="1">Nucleus</location>
    </subcellularLocation>
</comment>
<dbReference type="STRING" id="1160497.A0A1L9VWM5"/>
<dbReference type="Proteomes" id="UP000184300">
    <property type="component" value="Unassembled WGS sequence"/>
</dbReference>
<dbReference type="GeneID" id="34456087"/>
<dbReference type="EMBL" id="KV878889">
    <property type="protein sequence ID" value="OJJ88314.1"/>
    <property type="molecule type" value="Genomic_DNA"/>
</dbReference>
<dbReference type="InterPro" id="IPR002759">
    <property type="entry name" value="Pop5/Rpp14/Rnp2-like"/>
</dbReference>
<dbReference type="SUPFAM" id="SSF160350">
    <property type="entry name" value="Rnp2-like"/>
    <property type="match status" value="1"/>
</dbReference>
<name>A0A1L9VWM5_ASPGL</name>
<dbReference type="GO" id="GO:0000172">
    <property type="term" value="C:ribonuclease MRP complex"/>
    <property type="evidence" value="ECO:0007669"/>
    <property type="project" value="TreeGrafter"/>
</dbReference>
<evidence type="ECO:0000256" key="4">
    <source>
        <dbReference type="ARBA" id="ARBA00023242"/>
    </source>
</evidence>